<protein>
    <submittedName>
        <fullName evidence="1">Uncharacterized protein</fullName>
    </submittedName>
</protein>
<dbReference type="STRING" id="1910958.BTM30_01965"/>
<dbReference type="EMBL" id="PXVC01000031">
    <property type="protein sequence ID" value="PSI01433.1"/>
    <property type="molecule type" value="Genomic_DNA"/>
</dbReference>
<gene>
    <name evidence="1" type="ORF">C7K08_07810</name>
</gene>
<keyword evidence="2" id="KW-1185">Reference proteome</keyword>
<dbReference type="AlphaFoldDB" id="A0A2P7EDX3"/>
<reference evidence="2" key="1">
    <citation type="submission" date="2018-03" db="EMBL/GenBank/DDBJ databases">
        <title>Ecological and genomic features of two cosmopolitan and abundant freshwater picocyanobacteria.</title>
        <authorList>
            <person name="Cabello-Yeves P.J."/>
            <person name="Picazo A."/>
            <person name="Camacho A."/>
            <person name="Callieri C."/>
            <person name="Rosselli R."/>
            <person name="Roda-Garcia J."/>
            <person name="Coutinho F.H."/>
            <person name="Rodriguez-Valera F."/>
        </authorList>
    </citation>
    <scope>NUCLEOTIDE SEQUENCE [LARGE SCALE GENOMIC DNA]</scope>
    <source>
        <strain evidence="2">Tous</strain>
    </source>
</reference>
<dbReference type="RefSeq" id="WP_106500081.1">
    <property type="nucleotide sequence ID" value="NZ_PXVC01000031.1"/>
</dbReference>
<organism evidence="1 2">
    <name type="scientific">Synechococcus lacustris str. Tous</name>
    <dbReference type="NCBI Taxonomy" id="1910958"/>
    <lineage>
        <taxon>Bacteria</taxon>
        <taxon>Bacillati</taxon>
        <taxon>Cyanobacteriota</taxon>
        <taxon>Cyanophyceae</taxon>
        <taxon>Synechococcales</taxon>
        <taxon>Synechococcaceae</taxon>
        <taxon>Synechococcus</taxon>
    </lineage>
</organism>
<evidence type="ECO:0000313" key="1">
    <source>
        <dbReference type="EMBL" id="PSI01433.1"/>
    </source>
</evidence>
<evidence type="ECO:0000313" key="2">
    <source>
        <dbReference type="Proteomes" id="UP000240206"/>
    </source>
</evidence>
<name>A0A2P7EDX3_9SYNE</name>
<accession>A0A2P7EDX3</accession>
<proteinExistence type="predicted"/>
<comment type="caution">
    <text evidence="1">The sequence shown here is derived from an EMBL/GenBank/DDBJ whole genome shotgun (WGS) entry which is preliminary data.</text>
</comment>
<sequence length="102" mass="11420">MAPPASTLNPDQLEQLELFLKDWLRHSGRTQADLRRSLRAGSIRMPALLQELQRTVMQAGVVGLAERLCSIEAEWQHHSPPVVGEELAQLDLLLQSIRNDAS</sequence>
<dbReference type="Proteomes" id="UP000240206">
    <property type="component" value="Unassembled WGS sequence"/>
</dbReference>